<dbReference type="AlphaFoldDB" id="A0AAF1C606"/>
<proteinExistence type="predicted"/>
<organism evidence="1">
    <name type="scientific">Cyanobacterium aponinum AL20115</name>
    <dbReference type="NCBI Taxonomy" id="3090662"/>
    <lineage>
        <taxon>Bacteria</taxon>
        <taxon>Bacillati</taxon>
        <taxon>Cyanobacteriota</taxon>
        <taxon>Cyanophyceae</taxon>
        <taxon>Oscillatoriophycideae</taxon>
        <taxon>Chroococcales</taxon>
        <taxon>Geminocystaceae</taxon>
        <taxon>Cyanobacterium</taxon>
    </lineage>
</organism>
<sequence>MQVSEILQTLPHSLEWMVLFNISAIEPLTDHNTIKAMYHLPEDVDLKPYSHVVLTSEGRFLASGDNLQLFDPVSGKRWSKENIKDNLYTRFSPQLNLFSVDEADCLGLGEQNPYSPVLLHVKIAEGYGQAQAIFDHQPNFDHYPLLKAVGVKFLSGEIKNSYYLAKFQNRLPIHIHAGILSHFSRTAHCNLFFLQHGNIDPPLEEGLWKASEVRSNWGKNYNLTILANLVNQVEEKPLAMVCQPPPPQPLFGYGDLVPLGFVLRALNLATDENTINSKDKLEKFLLSKQEGKLWAFHSQRLVTATDSALVLQGFNLPESVEALEVFADGKGGYYPQLWSEEKQEGKMVYDDSCAHWCQGDYATTCMVRSLRKRAGLESKTPLGYLLSGFEHRSGLYFANPYLVDWYLAQAITDEEEGDILRQKLITEILASINEDYSFGLYDVAFSTALAILTLTELGVRSRTIRVMQLRLLELMEAKTTLTIPFYSSLKIDSEITSQKEFFTLLMGQSFTKNPSGINQKQIRKIGEEYHGISLYLDTYRLITHSTMALALAEKCDLEDGYLDLSHYQDYIHPRYQCQSHCEYIAKFALPPYLLEGQS</sequence>
<accession>A0AAF1C606</accession>
<name>A0AAF1C606_9CHRO</name>
<protein>
    <submittedName>
        <fullName evidence="1">Uncharacterized protein</fullName>
    </submittedName>
</protein>
<reference evidence="1" key="1">
    <citation type="submission" date="2023-11" db="EMBL/GenBank/DDBJ databases">
        <title>Genome sequence of Cyanobacterium aponinum BCRC AL20115.</title>
        <authorList>
            <person name="Chang H.-Y."/>
            <person name="Lin K.-M."/>
            <person name="Hsueh H.-T."/>
            <person name="Chu H.-A."/>
            <person name="Kuo C.-H."/>
        </authorList>
    </citation>
    <scope>NUCLEOTIDE SEQUENCE</scope>
    <source>
        <strain evidence="1">AL20115</strain>
    </source>
</reference>
<dbReference type="EMBL" id="CP138348">
    <property type="protein sequence ID" value="WPF89951.1"/>
    <property type="molecule type" value="Genomic_DNA"/>
</dbReference>
<evidence type="ECO:0000313" key="1">
    <source>
        <dbReference type="EMBL" id="WPF89951.1"/>
    </source>
</evidence>
<dbReference type="RefSeq" id="WP_320002103.1">
    <property type="nucleotide sequence ID" value="NZ_CP138348.1"/>
</dbReference>
<gene>
    <name evidence="1" type="ORF">SAY89_06705</name>
</gene>